<feature type="region of interest" description="Disordered" evidence="1">
    <location>
        <begin position="93"/>
        <end position="121"/>
    </location>
</feature>
<feature type="compositionally biased region" description="Low complexity" evidence="1">
    <location>
        <begin position="175"/>
        <end position="193"/>
    </location>
</feature>
<protein>
    <submittedName>
        <fullName evidence="3">Uncharacterized protein</fullName>
    </submittedName>
</protein>
<evidence type="ECO:0000256" key="2">
    <source>
        <dbReference type="SAM" id="Phobius"/>
    </source>
</evidence>
<feature type="region of interest" description="Disordered" evidence="1">
    <location>
        <begin position="166"/>
        <end position="201"/>
    </location>
</feature>
<dbReference type="RefSeq" id="WP_347921084.1">
    <property type="nucleotide sequence ID" value="NZ_JBDXMX010000005.1"/>
</dbReference>
<keyword evidence="2" id="KW-1133">Transmembrane helix</keyword>
<reference evidence="3 4" key="1">
    <citation type="submission" date="2024-05" db="EMBL/GenBank/DDBJ databases">
        <authorList>
            <person name="Yi C."/>
        </authorList>
    </citation>
    <scope>NUCLEOTIDE SEQUENCE [LARGE SCALE GENOMIC DNA]</scope>
    <source>
        <strain evidence="3 4">XS13</strain>
    </source>
</reference>
<evidence type="ECO:0000313" key="3">
    <source>
        <dbReference type="EMBL" id="MEO9248493.1"/>
    </source>
</evidence>
<dbReference type="Proteomes" id="UP001484097">
    <property type="component" value="Unassembled WGS sequence"/>
</dbReference>
<feature type="transmembrane region" description="Helical" evidence="2">
    <location>
        <begin position="54"/>
        <end position="76"/>
    </location>
</feature>
<feature type="transmembrane region" description="Helical" evidence="2">
    <location>
        <begin position="30"/>
        <end position="48"/>
    </location>
</feature>
<feature type="region of interest" description="Disordered" evidence="1">
    <location>
        <begin position="1"/>
        <end position="21"/>
    </location>
</feature>
<accession>A0ABV0IK07</accession>
<keyword evidence="2" id="KW-0812">Transmembrane</keyword>
<name>A0ABV0IK07_9MICC</name>
<dbReference type="EMBL" id="JBDXMX010000005">
    <property type="protein sequence ID" value="MEO9248493.1"/>
    <property type="molecule type" value="Genomic_DNA"/>
</dbReference>
<comment type="caution">
    <text evidence="3">The sequence shown here is derived from an EMBL/GenBank/DDBJ whole genome shotgun (WGS) entry which is preliminary data.</text>
</comment>
<evidence type="ECO:0000256" key="1">
    <source>
        <dbReference type="SAM" id="MobiDB-lite"/>
    </source>
</evidence>
<keyword evidence="4" id="KW-1185">Reference proteome</keyword>
<gene>
    <name evidence="3" type="ORF">ABDK96_12455</name>
</gene>
<evidence type="ECO:0000313" key="4">
    <source>
        <dbReference type="Proteomes" id="UP001484097"/>
    </source>
</evidence>
<organism evidence="3 4">
    <name type="scientific">Citricoccus nitrophenolicus</name>
    <dbReference type="NCBI Taxonomy" id="863575"/>
    <lineage>
        <taxon>Bacteria</taxon>
        <taxon>Bacillati</taxon>
        <taxon>Actinomycetota</taxon>
        <taxon>Actinomycetes</taxon>
        <taxon>Micrococcales</taxon>
        <taxon>Micrococcaceae</taxon>
        <taxon>Citricoccus</taxon>
    </lineage>
</organism>
<keyword evidence="2" id="KW-0472">Membrane</keyword>
<feature type="compositionally biased region" description="Polar residues" evidence="1">
    <location>
        <begin position="1"/>
        <end position="14"/>
    </location>
</feature>
<sequence length="201" mass="20751">MQSVESGSNRNAGQAGSGPRGLGWASRGSGITFAVMVVILLVALLFAANQNDVIGWLLVAISAGWLVLAVLVVLGVRRGARSVDRQMKNFSATLAPRVQDQGTTPAPAPGPSASPAAADPMRDTKLDHSFKIVQVQARVVTEELDKGSAADTDMVTRALETIHITSSNARDMLQGSEGTKRSTGSTGSAGSDGPISGEVIN</sequence>
<proteinExistence type="predicted"/>